<keyword evidence="3" id="KW-1185">Reference proteome</keyword>
<reference evidence="2" key="1">
    <citation type="submission" date="2021-06" db="EMBL/GenBank/DDBJ databases">
        <authorList>
            <person name="Kallberg Y."/>
            <person name="Tangrot J."/>
            <person name="Rosling A."/>
        </authorList>
    </citation>
    <scope>NUCLEOTIDE SEQUENCE</scope>
    <source>
        <strain evidence="2">UK204</strain>
    </source>
</reference>
<name>A0A9N9GCS5_9GLOM</name>
<feature type="compositionally biased region" description="Low complexity" evidence="1">
    <location>
        <begin position="342"/>
        <end position="352"/>
    </location>
</feature>
<evidence type="ECO:0000256" key="1">
    <source>
        <dbReference type="SAM" id="MobiDB-lite"/>
    </source>
</evidence>
<dbReference type="OrthoDB" id="2474193at2759"/>
<dbReference type="EMBL" id="CAJVPQ010002443">
    <property type="protein sequence ID" value="CAG8597290.1"/>
    <property type="molecule type" value="Genomic_DNA"/>
</dbReference>
<organism evidence="2 3">
    <name type="scientific">Funneliformis caledonium</name>
    <dbReference type="NCBI Taxonomy" id="1117310"/>
    <lineage>
        <taxon>Eukaryota</taxon>
        <taxon>Fungi</taxon>
        <taxon>Fungi incertae sedis</taxon>
        <taxon>Mucoromycota</taxon>
        <taxon>Glomeromycotina</taxon>
        <taxon>Glomeromycetes</taxon>
        <taxon>Glomerales</taxon>
        <taxon>Glomeraceae</taxon>
        <taxon>Funneliformis</taxon>
    </lineage>
</organism>
<feature type="compositionally biased region" description="Polar residues" evidence="1">
    <location>
        <begin position="359"/>
        <end position="379"/>
    </location>
</feature>
<evidence type="ECO:0000313" key="2">
    <source>
        <dbReference type="EMBL" id="CAG8597290.1"/>
    </source>
</evidence>
<gene>
    <name evidence="2" type="ORF">FCALED_LOCUS8410</name>
</gene>
<feature type="compositionally biased region" description="Acidic residues" evidence="1">
    <location>
        <begin position="421"/>
        <end position="433"/>
    </location>
</feature>
<protein>
    <submittedName>
        <fullName evidence="2">4913_t:CDS:1</fullName>
    </submittedName>
</protein>
<feature type="region of interest" description="Disordered" evidence="1">
    <location>
        <begin position="308"/>
        <end position="485"/>
    </location>
</feature>
<evidence type="ECO:0000313" key="3">
    <source>
        <dbReference type="Proteomes" id="UP000789570"/>
    </source>
</evidence>
<proteinExistence type="predicted"/>
<dbReference type="Proteomes" id="UP000789570">
    <property type="component" value="Unassembled WGS sequence"/>
</dbReference>
<comment type="caution">
    <text evidence="2">The sequence shown here is derived from an EMBL/GenBank/DDBJ whole genome shotgun (WGS) entry which is preliminary data.</text>
</comment>
<accession>A0A9N9GCS5</accession>
<sequence>MSQQRNALIKRASLYPLFFDDTIAQNNPIRGSRGQDSYEERVARLEKGMINIQEQVRIGFNHLSSEIRALSFSVEPRPQISNQKHKSIECNSQKSIKSDYLNDSLDEINDIRTDIEQDYFEDIIPICEKSFLEEEIKYKDSELQEETRKNLIKRKRKEIRVNSNKIKILLQSARFDKFLIDYTKKFSEIAPQLERELIPCIRIILEQCQFQKRERRLKGALSMTDDPKYKELIIEHGIEDVNEILGRNDYHSPEESDLENDPDSSIERKRLLLTTLLHTIDEYVEKHFPENKKKSTIPLFKSREPERDDFADDISDLDPMVSNKKSQRRNSTDQNSVDNDSSRSQRQTSTSQDIIPAGSQITVDSMNKSRSQQMVTSPRNPRENSNRDNRYLNSMHESLQLKQKKKSLSKSRENSPRNLNDGDDDESYIDDIFYDSKSYDNDDDYDLSNYDSGSLSKQTSSQDKIPISSSKSKSDNNYGHSEYES</sequence>
<dbReference type="AlphaFoldDB" id="A0A9N9GCS5"/>
<feature type="compositionally biased region" description="Basic and acidic residues" evidence="1">
    <location>
        <begin position="380"/>
        <end position="390"/>
    </location>
</feature>
<feature type="compositionally biased region" description="Low complexity" evidence="1">
    <location>
        <begin position="447"/>
        <end position="471"/>
    </location>
</feature>